<dbReference type="SUPFAM" id="SSF50249">
    <property type="entry name" value="Nucleic acid-binding proteins"/>
    <property type="match status" value="1"/>
</dbReference>
<keyword evidence="6 10" id="KW-0378">Hydrolase</keyword>
<feature type="domain" description="CP-type G" evidence="12">
    <location>
        <begin position="84"/>
        <end position="247"/>
    </location>
</feature>
<accession>A0ABP9D3S3</accession>
<evidence type="ECO:0000256" key="8">
    <source>
        <dbReference type="ARBA" id="ARBA00022884"/>
    </source>
</evidence>
<dbReference type="Gene3D" id="1.10.40.50">
    <property type="entry name" value="Probable gtpase engc, domain 3"/>
    <property type="match status" value="1"/>
</dbReference>
<evidence type="ECO:0000256" key="10">
    <source>
        <dbReference type="HAMAP-Rule" id="MF_01820"/>
    </source>
</evidence>
<dbReference type="Pfam" id="PF03193">
    <property type="entry name" value="RsgA_GTPase"/>
    <property type="match status" value="1"/>
</dbReference>
<dbReference type="Gene3D" id="3.40.50.300">
    <property type="entry name" value="P-loop containing nucleotide triphosphate hydrolases"/>
    <property type="match status" value="1"/>
</dbReference>
<evidence type="ECO:0000256" key="1">
    <source>
        <dbReference type="ARBA" id="ARBA00022490"/>
    </source>
</evidence>
<keyword evidence="5 10" id="KW-0547">Nucleotide-binding</keyword>
<dbReference type="InterPro" id="IPR012340">
    <property type="entry name" value="NA-bd_OB-fold"/>
</dbReference>
<gene>
    <name evidence="13" type="primary">rsgA_1</name>
    <name evidence="10" type="synonym">rsgA</name>
    <name evidence="13" type="ORF">GCM10023331_02180</name>
</gene>
<dbReference type="EC" id="3.6.1.-" evidence="10"/>
<keyword evidence="1 10" id="KW-0963">Cytoplasm</keyword>
<dbReference type="CDD" id="cd01854">
    <property type="entry name" value="YjeQ_EngC"/>
    <property type="match status" value="1"/>
</dbReference>
<evidence type="ECO:0000259" key="11">
    <source>
        <dbReference type="PROSITE" id="PS50936"/>
    </source>
</evidence>
<proteinExistence type="inferred from homology"/>
<keyword evidence="2 10" id="KW-0690">Ribosome biogenesis</keyword>
<reference evidence="14" key="1">
    <citation type="journal article" date="2019" name="Int. J. Syst. Evol. Microbiol.">
        <title>The Global Catalogue of Microorganisms (GCM) 10K type strain sequencing project: providing services to taxonomists for standard genome sequencing and annotation.</title>
        <authorList>
            <consortium name="The Broad Institute Genomics Platform"/>
            <consortium name="The Broad Institute Genome Sequencing Center for Infectious Disease"/>
            <person name="Wu L."/>
            <person name="Ma J."/>
        </authorList>
    </citation>
    <scope>NUCLEOTIDE SEQUENCE [LARGE SCALE GENOMIC DNA]</scope>
    <source>
        <strain evidence="14">JCM 18326</strain>
    </source>
</reference>
<evidence type="ECO:0000256" key="9">
    <source>
        <dbReference type="ARBA" id="ARBA00023134"/>
    </source>
</evidence>
<feature type="binding site" evidence="10">
    <location>
        <begin position="188"/>
        <end position="196"/>
    </location>
    <ligand>
        <name>GTP</name>
        <dbReference type="ChEBI" id="CHEBI:37565"/>
    </ligand>
</feature>
<evidence type="ECO:0000256" key="4">
    <source>
        <dbReference type="ARBA" id="ARBA00022730"/>
    </source>
</evidence>
<dbReference type="SUPFAM" id="SSF52540">
    <property type="entry name" value="P-loop containing nucleoside triphosphate hydrolases"/>
    <property type="match status" value="1"/>
</dbReference>
<evidence type="ECO:0000256" key="7">
    <source>
        <dbReference type="ARBA" id="ARBA00022833"/>
    </source>
</evidence>
<comment type="similarity">
    <text evidence="10">Belongs to the TRAFAC class YlqF/YawG GTPase family. RsgA subfamily.</text>
</comment>
<dbReference type="Pfam" id="PF16745">
    <property type="entry name" value="RsgA_N"/>
    <property type="match status" value="1"/>
</dbReference>
<dbReference type="PANTHER" id="PTHR32120:SF11">
    <property type="entry name" value="SMALL RIBOSOMAL SUBUNIT BIOGENESIS GTPASE RSGA 1, MITOCHONDRIAL-RELATED"/>
    <property type="match status" value="1"/>
</dbReference>
<comment type="subcellular location">
    <subcellularLocation>
        <location evidence="10">Cytoplasm</location>
    </subcellularLocation>
</comment>
<keyword evidence="14" id="KW-1185">Reference proteome</keyword>
<evidence type="ECO:0000256" key="2">
    <source>
        <dbReference type="ARBA" id="ARBA00022517"/>
    </source>
</evidence>
<dbReference type="HAMAP" id="MF_01820">
    <property type="entry name" value="GTPase_RsgA"/>
    <property type="match status" value="1"/>
</dbReference>
<feature type="binding site" evidence="10">
    <location>
        <position position="278"/>
    </location>
    <ligand>
        <name>Zn(2+)</name>
        <dbReference type="ChEBI" id="CHEBI:29105"/>
    </ligand>
</feature>
<comment type="subunit">
    <text evidence="10">Monomer. Associates with 30S ribosomal subunit, binds 16S rRNA.</text>
</comment>
<feature type="domain" description="EngC GTPase" evidence="11">
    <location>
        <begin position="94"/>
        <end position="245"/>
    </location>
</feature>
<evidence type="ECO:0000256" key="5">
    <source>
        <dbReference type="ARBA" id="ARBA00022741"/>
    </source>
</evidence>
<dbReference type="InterPro" id="IPR010914">
    <property type="entry name" value="RsgA_GTPase_dom"/>
</dbReference>
<keyword evidence="9 10" id="KW-0342">GTP-binding</keyword>
<feature type="binding site" evidence="10">
    <location>
        <begin position="134"/>
        <end position="137"/>
    </location>
    <ligand>
        <name>GTP</name>
        <dbReference type="ChEBI" id="CHEBI:37565"/>
    </ligand>
</feature>
<dbReference type="Proteomes" id="UP001500298">
    <property type="component" value="Unassembled WGS sequence"/>
</dbReference>
<keyword evidence="8 10" id="KW-0694">RNA-binding</keyword>
<feature type="binding site" evidence="10">
    <location>
        <position position="271"/>
    </location>
    <ligand>
        <name>Zn(2+)</name>
        <dbReference type="ChEBI" id="CHEBI:29105"/>
    </ligand>
</feature>
<name>A0ABP9D3S3_9BACT</name>
<evidence type="ECO:0000256" key="3">
    <source>
        <dbReference type="ARBA" id="ARBA00022723"/>
    </source>
</evidence>
<dbReference type="NCBIfam" id="TIGR00157">
    <property type="entry name" value="ribosome small subunit-dependent GTPase A"/>
    <property type="match status" value="1"/>
</dbReference>
<keyword evidence="7 10" id="KW-0862">Zinc</keyword>
<evidence type="ECO:0000259" key="12">
    <source>
        <dbReference type="PROSITE" id="PS51721"/>
    </source>
</evidence>
<comment type="caution">
    <text evidence="13">The sequence shown here is derived from an EMBL/GenBank/DDBJ whole genome shotgun (WGS) entry which is preliminary data.</text>
</comment>
<dbReference type="InterPro" id="IPR027417">
    <property type="entry name" value="P-loop_NTPase"/>
</dbReference>
<evidence type="ECO:0000313" key="14">
    <source>
        <dbReference type="Proteomes" id="UP001500298"/>
    </source>
</evidence>
<dbReference type="InterPro" id="IPR004881">
    <property type="entry name" value="Ribosome_biogen_GTPase_RsgA"/>
</dbReference>
<organism evidence="13 14">
    <name type="scientific">Algivirga pacifica</name>
    <dbReference type="NCBI Taxonomy" id="1162670"/>
    <lineage>
        <taxon>Bacteria</taxon>
        <taxon>Pseudomonadati</taxon>
        <taxon>Bacteroidota</taxon>
        <taxon>Cytophagia</taxon>
        <taxon>Cytophagales</taxon>
        <taxon>Flammeovirgaceae</taxon>
        <taxon>Algivirga</taxon>
    </lineage>
</organism>
<feature type="binding site" evidence="10">
    <location>
        <position position="276"/>
    </location>
    <ligand>
        <name>Zn(2+)</name>
        <dbReference type="ChEBI" id="CHEBI:29105"/>
    </ligand>
</feature>
<dbReference type="PROSITE" id="PS50936">
    <property type="entry name" value="ENGC_GTPASE"/>
    <property type="match status" value="1"/>
</dbReference>
<protein>
    <recommendedName>
        <fullName evidence="10">Small ribosomal subunit biogenesis GTPase RsgA</fullName>
        <ecNumber evidence="10">3.6.1.-</ecNumber>
    </recommendedName>
</protein>
<evidence type="ECO:0000313" key="13">
    <source>
        <dbReference type="EMBL" id="GAA4821437.1"/>
    </source>
</evidence>
<dbReference type="RefSeq" id="WP_345368567.1">
    <property type="nucleotide sequence ID" value="NZ_BAABJX010000005.1"/>
</dbReference>
<keyword evidence="3 10" id="KW-0479">Metal-binding</keyword>
<dbReference type="Gene3D" id="2.40.50.140">
    <property type="entry name" value="Nucleic acid-binding proteins"/>
    <property type="match status" value="1"/>
</dbReference>
<dbReference type="InterPro" id="IPR031944">
    <property type="entry name" value="RsgA_N"/>
</dbReference>
<sequence>MGNQQLKGLIIKSTGSWYEVLNEESREVFRGRLRGKFKVKGLKVTNPIAVGDYVLYEQEEVEEETVVIKDILPRENYILRRSTHKKWHGHIIAANVDQAIMVATLGFPRTSLGFIDRFLVSAESFRIPAVILFNKTDLLTEEGIAFQEELMELYESLGYRCLSISALTEENLQAVEQLLDGKKSLIAGHSGVGKSTLINALLPHVEQRTAEVSTYANKGKHTTTFAEMFAVDDHGTFLIDTPGIKELGIMNVEENELGHYFPEIREAMEYCKFHNCTHTHEPNCEVRNRLETEEIAESRYISYLSILEDDDNRR</sequence>
<comment type="cofactor">
    <cofactor evidence="10">
        <name>Zn(2+)</name>
        <dbReference type="ChEBI" id="CHEBI:29105"/>
    </cofactor>
    <text evidence="10">Binds 1 zinc ion per subunit.</text>
</comment>
<feature type="binding site" evidence="10">
    <location>
        <position position="284"/>
    </location>
    <ligand>
        <name>Zn(2+)</name>
        <dbReference type="ChEBI" id="CHEBI:29105"/>
    </ligand>
</feature>
<dbReference type="PANTHER" id="PTHR32120">
    <property type="entry name" value="SMALL RIBOSOMAL SUBUNIT BIOGENESIS GTPASE RSGA"/>
    <property type="match status" value="1"/>
</dbReference>
<comment type="function">
    <text evidence="10">One of several proteins that assist in the late maturation steps of the functional core of the 30S ribosomal subunit. Helps release RbfA from mature subunits. May play a role in the assembly of ribosomal proteins into the subunit. Circularly permuted GTPase that catalyzes slow GTP hydrolysis, GTPase activity is stimulated by the 30S ribosomal subunit.</text>
</comment>
<dbReference type="InterPro" id="IPR030378">
    <property type="entry name" value="G_CP_dom"/>
</dbReference>
<dbReference type="EMBL" id="BAABJX010000005">
    <property type="protein sequence ID" value="GAA4821437.1"/>
    <property type="molecule type" value="Genomic_DNA"/>
</dbReference>
<keyword evidence="4 10" id="KW-0699">rRNA-binding</keyword>
<evidence type="ECO:0000256" key="6">
    <source>
        <dbReference type="ARBA" id="ARBA00022801"/>
    </source>
</evidence>
<dbReference type="PROSITE" id="PS51721">
    <property type="entry name" value="G_CP"/>
    <property type="match status" value="1"/>
</dbReference>